<evidence type="ECO:0000313" key="2">
    <source>
        <dbReference type="Proteomes" id="UP001139409"/>
    </source>
</evidence>
<dbReference type="RefSeq" id="WP_225699692.1">
    <property type="nucleotide sequence ID" value="NZ_JAIXNE010000007.1"/>
</dbReference>
<organism evidence="1 2">
    <name type="scientific">Fulvivirga sedimenti</name>
    <dbReference type="NCBI Taxonomy" id="2879465"/>
    <lineage>
        <taxon>Bacteria</taxon>
        <taxon>Pseudomonadati</taxon>
        <taxon>Bacteroidota</taxon>
        <taxon>Cytophagia</taxon>
        <taxon>Cytophagales</taxon>
        <taxon>Fulvivirgaceae</taxon>
        <taxon>Fulvivirga</taxon>
    </lineage>
</organism>
<sequence length="118" mass="13904">MKLECGLYKISDRRKPFPLMHLLKVFIKDGKKYYQIDNELPQQVDSYGVMYLDGFQMIGRLHRPLNITKVRITITWYDSSGDRYETTMSNVQVLRRLFHEYPEIAGVAGAFLKPSEKR</sequence>
<protein>
    <submittedName>
        <fullName evidence="1">Uncharacterized protein</fullName>
    </submittedName>
</protein>
<accession>A0A9X1HVW5</accession>
<evidence type="ECO:0000313" key="1">
    <source>
        <dbReference type="EMBL" id="MCA6078831.1"/>
    </source>
</evidence>
<gene>
    <name evidence="1" type="ORF">LDX50_28410</name>
</gene>
<dbReference type="AlphaFoldDB" id="A0A9X1HVW5"/>
<reference evidence="1" key="1">
    <citation type="submission" date="2021-09" db="EMBL/GenBank/DDBJ databases">
        <title>Fulvivirga sp. isolated from coastal sediment.</title>
        <authorList>
            <person name="Yu H."/>
        </authorList>
    </citation>
    <scope>NUCLEOTIDE SEQUENCE</scope>
    <source>
        <strain evidence="1">1062</strain>
    </source>
</reference>
<proteinExistence type="predicted"/>
<dbReference type="Proteomes" id="UP001139409">
    <property type="component" value="Unassembled WGS sequence"/>
</dbReference>
<keyword evidence="2" id="KW-1185">Reference proteome</keyword>
<dbReference type="EMBL" id="JAIXNE010000007">
    <property type="protein sequence ID" value="MCA6078831.1"/>
    <property type="molecule type" value="Genomic_DNA"/>
</dbReference>
<comment type="caution">
    <text evidence="1">The sequence shown here is derived from an EMBL/GenBank/DDBJ whole genome shotgun (WGS) entry which is preliminary data.</text>
</comment>
<name>A0A9X1HVW5_9BACT</name>